<dbReference type="AlphaFoldDB" id="A0A4Z2JCC6"/>
<reference evidence="2 3" key="1">
    <citation type="submission" date="2019-03" db="EMBL/GenBank/DDBJ databases">
        <title>First draft genome of Liparis tanakae, snailfish: a comprehensive survey of snailfish specific genes.</title>
        <authorList>
            <person name="Kim W."/>
            <person name="Song I."/>
            <person name="Jeong J.-H."/>
            <person name="Kim D."/>
            <person name="Kim S."/>
            <person name="Ryu S."/>
            <person name="Song J.Y."/>
            <person name="Lee S.K."/>
        </authorList>
    </citation>
    <scope>NUCLEOTIDE SEQUENCE [LARGE SCALE GENOMIC DNA]</scope>
    <source>
        <tissue evidence="2">Muscle</tissue>
    </source>
</reference>
<protein>
    <submittedName>
        <fullName evidence="2">Uncharacterized protein</fullName>
    </submittedName>
</protein>
<evidence type="ECO:0000313" key="3">
    <source>
        <dbReference type="Proteomes" id="UP000314294"/>
    </source>
</evidence>
<feature type="region of interest" description="Disordered" evidence="1">
    <location>
        <begin position="58"/>
        <end position="89"/>
    </location>
</feature>
<dbReference type="EMBL" id="SRLO01000009">
    <property type="protein sequence ID" value="TNN87647.1"/>
    <property type="molecule type" value="Genomic_DNA"/>
</dbReference>
<proteinExistence type="predicted"/>
<feature type="compositionally biased region" description="Polar residues" evidence="1">
    <location>
        <begin position="62"/>
        <end position="79"/>
    </location>
</feature>
<dbReference type="OrthoDB" id="10547849at2759"/>
<dbReference type="Proteomes" id="UP000314294">
    <property type="component" value="Unassembled WGS sequence"/>
</dbReference>
<gene>
    <name evidence="2" type="ORF">EYF80_001994</name>
</gene>
<name>A0A4Z2JCC6_9TELE</name>
<organism evidence="2 3">
    <name type="scientific">Liparis tanakae</name>
    <name type="common">Tanaka's snailfish</name>
    <dbReference type="NCBI Taxonomy" id="230148"/>
    <lineage>
        <taxon>Eukaryota</taxon>
        <taxon>Metazoa</taxon>
        <taxon>Chordata</taxon>
        <taxon>Craniata</taxon>
        <taxon>Vertebrata</taxon>
        <taxon>Euteleostomi</taxon>
        <taxon>Actinopterygii</taxon>
        <taxon>Neopterygii</taxon>
        <taxon>Teleostei</taxon>
        <taxon>Neoteleostei</taxon>
        <taxon>Acanthomorphata</taxon>
        <taxon>Eupercaria</taxon>
        <taxon>Perciformes</taxon>
        <taxon>Cottioidei</taxon>
        <taxon>Cottales</taxon>
        <taxon>Liparidae</taxon>
        <taxon>Liparis</taxon>
    </lineage>
</organism>
<keyword evidence="3" id="KW-1185">Reference proteome</keyword>
<sequence length="108" mass="11966">MNTKQKLSPTVLGEKEGLSSVKQNIDRTDTTGHWRRKITRCLSKPILTQLPCMAVFGPGPWHTNQPNAARTTGSQSRGETNNRRPRMGLSHWAGRVATVPALKLVHKA</sequence>
<comment type="caution">
    <text evidence="2">The sequence shown here is derived from an EMBL/GenBank/DDBJ whole genome shotgun (WGS) entry which is preliminary data.</text>
</comment>
<evidence type="ECO:0000256" key="1">
    <source>
        <dbReference type="SAM" id="MobiDB-lite"/>
    </source>
</evidence>
<evidence type="ECO:0000313" key="2">
    <source>
        <dbReference type="EMBL" id="TNN87647.1"/>
    </source>
</evidence>
<accession>A0A4Z2JCC6</accession>